<dbReference type="InterPro" id="IPR006059">
    <property type="entry name" value="SBP"/>
</dbReference>
<gene>
    <name evidence="7" type="ORF">SRIM_011380</name>
</gene>
<dbReference type="GeneID" id="66854549"/>
<dbReference type="AlphaFoldDB" id="A0A8A1UL10"/>
<dbReference type="InterPro" id="IPR006311">
    <property type="entry name" value="TAT_signal"/>
</dbReference>
<evidence type="ECO:0000256" key="3">
    <source>
        <dbReference type="ARBA" id="ARBA00023136"/>
    </source>
</evidence>
<keyword evidence="1" id="KW-1003">Cell membrane</keyword>
<keyword evidence="5" id="KW-0449">Lipoprotein</keyword>
<organism evidence="7 8">
    <name type="scientific">Streptomyces rimosus subsp. rimosus (strain ATCC 10970 / DSM 40260 / JCM 4667 / NRRL 2234)</name>
    <dbReference type="NCBI Taxonomy" id="1265868"/>
    <lineage>
        <taxon>Bacteria</taxon>
        <taxon>Bacillati</taxon>
        <taxon>Actinomycetota</taxon>
        <taxon>Actinomycetes</taxon>
        <taxon>Kitasatosporales</taxon>
        <taxon>Streptomycetaceae</taxon>
        <taxon>Streptomyces</taxon>
    </lineage>
</organism>
<dbReference type="RefSeq" id="WP_043977718.1">
    <property type="nucleotide sequence ID" value="NZ_CP048261.1"/>
</dbReference>
<feature type="compositionally biased region" description="Basic and acidic residues" evidence="6">
    <location>
        <begin position="7"/>
        <end position="16"/>
    </location>
</feature>
<name>A0A8A1UL10_STRR1</name>
<sequence>MSTGTYDDGRDRDRGRPAPGLRRRALLGGAAAAAAGFTLAGCGDGGDGDGGAAPKEREKGQKIQLSFWSWVPGIDKPVDLWNREHPDVQVKVEKVSAVDGRQYAKMHAAVKAGNPPDLAQIEFPVIPSFLLDNALFDLSALGAARYKDRFVGWQWQQSVFGRGVYAIPQASGPMGFFVRQDLFDKWSLQIPQTWDEYEEAAKAVRRQGAWIETFAPTNGNRFAGLSWQAGAKWYAAQGDTWTVRIDDDPTRKVADYWESLVRRKLVKTIPDRQNAWYKDIQTGAIPAWIGASWGDALLAGNAPGTKGKWRVAPLPQWQKGANVHANWGGSTTAVFAKAAYPKDALAFALWLNSDPKSIALLIEGGYGFPSAKKGYATSDLDVYRDFFGGQAYSKVFADAGAHVDTSWQWGPGVDTLYQRLGDAFTEALDEGSSFRSVLRTVQAQTVSDLRGKGLKVESGG</sequence>
<evidence type="ECO:0000256" key="1">
    <source>
        <dbReference type="ARBA" id="ARBA00022475"/>
    </source>
</evidence>
<evidence type="ECO:0000313" key="8">
    <source>
        <dbReference type="Proteomes" id="UP000011074"/>
    </source>
</evidence>
<keyword evidence="4" id="KW-0564">Palmitate</keyword>
<dbReference type="EMBL" id="CP048261">
    <property type="protein sequence ID" value="QST80697.1"/>
    <property type="molecule type" value="Genomic_DNA"/>
</dbReference>
<evidence type="ECO:0000256" key="2">
    <source>
        <dbReference type="ARBA" id="ARBA00022729"/>
    </source>
</evidence>
<proteinExistence type="predicted"/>
<accession>A0A8A1UL10</accession>
<reference evidence="7" key="2">
    <citation type="submission" date="2020-01" db="EMBL/GenBank/DDBJ databases">
        <authorList>
            <person name="Algora L."/>
            <person name="Schniete J.K."/>
            <person name="MacFadyen A."/>
            <person name="Hoskisson P.A."/>
            <person name="Hunter I.S."/>
            <person name="Herron P.R."/>
        </authorList>
    </citation>
    <scope>NUCLEOTIDE SEQUENCE</scope>
    <source>
        <strain evidence="7">ATCC 10970</strain>
    </source>
</reference>
<evidence type="ECO:0000256" key="5">
    <source>
        <dbReference type="ARBA" id="ARBA00023288"/>
    </source>
</evidence>
<dbReference type="Pfam" id="PF01547">
    <property type="entry name" value="SBP_bac_1"/>
    <property type="match status" value="1"/>
</dbReference>
<feature type="region of interest" description="Disordered" evidence="6">
    <location>
        <begin position="1"/>
        <end position="22"/>
    </location>
</feature>
<reference evidence="7" key="3">
    <citation type="journal article" date="2021" name="bioRxiv">
        <title>Bilateral symmetry of linear streptomycete chromosomes.</title>
        <authorList>
            <person name="Algora-Gallardo L."/>
            <person name="Schniete J.K."/>
            <person name="Mark D.R."/>
            <person name="Hunter I.S."/>
            <person name="Herron P.R."/>
        </authorList>
    </citation>
    <scope>NUCLEOTIDE SEQUENCE</scope>
    <source>
        <strain evidence="7">ATCC 10970</strain>
    </source>
</reference>
<dbReference type="PROSITE" id="PS51318">
    <property type="entry name" value="TAT"/>
    <property type="match status" value="1"/>
</dbReference>
<dbReference type="Gene3D" id="3.40.190.10">
    <property type="entry name" value="Periplasmic binding protein-like II"/>
    <property type="match status" value="1"/>
</dbReference>
<evidence type="ECO:0000256" key="6">
    <source>
        <dbReference type="SAM" id="MobiDB-lite"/>
    </source>
</evidence>
<evidence type="ECO:0000313" key="7">
    <source>
        <dbReference type="EMBL" id="QST80697.1"/>
    </source>
</evidence>
<evidence type="ECO:0000256" key="4">
    <source>
        <dbReference type="ARBA" id="ARBA00023139"/>
    </source>
</evidence>
<dbReference type="Proteomes" id="UP000011074">
    <property type="component" value="Chromosome"/>
</dbReference>
<keyword evidence="3" id="KW-0472">Membrane</keyword>
<protein>
    <submittedName>
        <fullName evidence="7">Extracellular solute-binding protein</fullName>
    </submittedName>
</protein>
<keyword evidence="2" id="KW-0732">Signal</keyword>
<reference evidence="7" key="1">
    <citation type="submission" date="2012-12" db="EMBL/GenBank/DDBJ databases">
        <authorList>
            <person name="Pethick F.E."/>
            <person name="MacFadyen A.C."/>
            <person name="Tang Z."/>
            <person name="Sangal V."/>
            <person name="Tze-Tze L."/>
            <person name="Chu J."/>
            <person name="Guo M."/>
            <person name="Kirby R."/>
            <person name="Hoskisson P.A."/>
            <person name="Herron P.R."/>
            <person name="Hunter I.S."/>
        </authorList>
    </citation>
    <scope>NUCLEOTIDE SEQUENCE</scope>
    <source>
        <strain evidence="7">ATCC 10970</strain>
    </source>
</reference>
<dbReference type="PANTHER" id="PTHR43649">
    <property type="entry name" value="ARABINOSE-BINDING PROTEIN-RELATED"/>
    <property type="match status" value="1"/>
</dbReference>
<dbReference type="SUPFAM" id="SSF53850">
    <property type="entry name" value="Periplasmic binding protein-like II"/>
    <property type="match status" value="1"/>
</dbReference>
<dbReference type="InterPro" id="IPR050490">
    <property type="entry name" value="Bact_solute-bd_prot1"/>
</dbReference>
<dbReference type="PANTHER" id="PTHR43649:SF33">
    <property type="entry name" value="POLYGALACTURONAN_RHAMNOGALACTURONAN-BINDING PROTEIN YTCQ"/>
    <property type="match status" value="1"/>
</dbReference>